<keyword evidence="1" id="KW-0175">Coiled coil</keyword>
<evidence type="ECO:0000256" key="1">
    <source>
        <dbReference type="SAM" id="Coils"/>
    </source>
</evidence>
<keyword evidence="3" id="KW-1185">Reference proteome</keyword>
<gene>
    <name evidence="2" type="ORF">B9Z19DRAFT_86851</name>
</gene>
<reference evidence="2 3" key="1">
    <citation type="submission" date="2017-04" db="EMBL/GenBank/DDBJ databases">
        <title>Draft genome sequence of Tuber borchii Vittad., a whitish edible truffle.</title>
        <authorList>
            <consortium name="DOE Joint Genome Institute"/>
            <person name="Murat C."/>
            <person name="Kuo A."/>
            <person name="Barry K.W."/>
            <person name="Clum A."/>
            <person name="Dockter R.B."/>
            <person name="Fauchery L."/>
            <person name="Iotti M."/>
            <person name="Kohler A."/>
            <person name="Labutti K."/>
            <person name="Lindquist E.A."/>
            <person name="Lipzen A."/>
            <person name="Ohm R.A."/>
            <person name="Wang M."/>
            <person name="Grigoriev I.V."/>
            <person name="Zambonelli A."/>
            <person name="Martin F.M."/>
        </authorList>
    </citation>
    <scope>NUCLEOTIDE SEQUENCE [LARGE SCALE GENOMIC DNA]</scope>
    <source>
        <strain evidence="2 3">Tbo3840</strain>
    </source>
</reference>
<evidence type="ECO:0000313" key="2">
    <source>
        <dbReference type="EMBL" id="PUU78324.1"/>
    </source>
</evidence>
<accession>A0A2T6ZSB5</accession>
<name>A0A2T6ZSB5_TUBBO</name>
<comment type="caution">
    <text evidence="2">The sequence shown here is derived from an EMBL/GenBank/DDBJ whole genome shotgun (WGS) entry which is preliminary data.</text>
</comment>
<evidence type="ECO:0000313" key="3">
    <source>
        <dbReference type="Proteomes" id="UP000244722"/>
    </source>
</evidence>
<protein>
    <submittedName>
        <fullName evidence="2">Uncharacterized protein</fullName>
    </submittedName>
</protein>
<proteinExistence type="predicted"/>
<organism evidence="2 3">
    <name type="scientific">Tuber borchii</name>
    <name type="common">White truffle</name>
    <dbReference type="NCBI Taxonomy" id="42251"/>
    <lineage>
        <taxon>Eukaryota</taxon>
        <taxon>Fungi</taxon>
        <taxon>Dikarya</taxon>
        <taxon>Ascomycota</taxon>
        <taxon>Pezizomycotina</taxon>
        <taxon>Pezizomycetes</taxon>
        <taxon>Pezizales</taxon>
        <taxon>Tuberaceae</taxon>
        <taxon>Tuber</taxon>
    </lineage>
</organism>
<feature type="coiled-coil region" evidence="1">
    <location>
        <begin position="59"/>
        <end position="94"/>
    </location>
</feature>
<dbReference type="EMBL" id="NESQ01000122">
    <property type="protein sequence ID" value="PUU78324.1"/>
    <property type="molecule type" value="Genomic_DNA"/>
</dbReference>
<sequence>MQRVVKSPTRLIALPTGRFRHLTHGSNKAPTTMLAYSASCKNIEARWFERLQKESTALLKILDEDKDRWAKLLEEEETRKLNEFEGIVKSLNKQRTMLLDYFDEWQQRHDKDAEKLVLENCDLLYAALGERSERMKLEKRYNNALST</sequence>
<dbReference type="Proteomes" id="UP000244722">
    <property type="component" value="Unassembled WGS sequence"/>
</dbReference>
<dbReference type="AlphaFoldDB" id="A0A2T6ZSB5"/>